<organism evidence="1 2">
    <name type="scientific">Paraphoma chrysanthemicola</name>
    <dbReference type="NCBI Taxonomy" id="798071"/>
    <lineage>
        <taxon>Eukaryota</taxon>
        <taxon>Fungi</taxon>
        <taxon>Dikarya</taxon>
        <taxon>Ascomycota</taxon>
        <taxon>Pezizomycotina</taxon>
        <taxon>Dothideomycetes</taxon>
        <taxon>Pleosporomycetidae</taxon>
        <taxon>Pleosporales</taxon>
        <taxon>Pleosporineae</taxon>
        <taxon>Phaeosphaeriaceae</taxon>
        <taxon>Paraphoma</taxon>
    </lineage>
</organism>
<dbReference type="Pfam" id="PF11951">
    <property type="entry name" value="Fungal_trans_2"/>
    <property type="match status" value="1"/>
</dbReference>
<reference evidence="1" key="1">
    <citation type="journal article" date="2021" name="Nat. Commun.">
        <title>Genetic determinants of endophytism in the Arabidopsis root mycobiome.</title>
        <authorList>
            <person name="Mesny F."/>
            <person name="Miyauchi S."/>
            <person name="Thiergart T."/>
            <person name="Pickel B."/>
            <person name="Atanasova L."/>
            <person name="Karlsson M."/>
            <person name="Huettel B."/>
            <person name="Barry K.W."/>
            <person name="Haridas S."/>
            <person name="Chen C."/>
            <person name="Bauer D."/>
            <person name="Andreopoulos W."/>
            <person name="Pangilinan J."/>
            <person name="LaButti K."/>
            <person name="Riley R."/>
            <person name="Lipzen A."/>
            <person name="Clum A."/>
            <person name="Drula E."/>
            <person name="Henrissat B."/>
            <person name="Kohler A."/>
            <person name="Grigoriev I.V."/>
            <person name="Martin F.M."/>
            <person name="Hacquard S."/>
        </authorList>
    </citation>
    <scope>NUCLEOTIDE SEQUENCE</scope>
    <source>
        <strain evidence="1">MPI-SDFR-AT-0120</strain>
    </source>
</reference>
<dbReference type="EMBL" id="JAGMVJ010000015">
    <property type="protein sequence ID" value="KAH7081000.1"/>
    <property type="molecule type" value="Genomic_DNA"/>
</dbReference>
<dbReference type="OrthoDB" id="5386330at2759"/>
<dbReference type="Proteomes" id="UP000813461">
    <property type="component" value="Unassembled WGS sequence"/>
</dbReference>
<name>A0A8K0VWE4_9PLEO</name>
<dbReference type="InterPro" id="IPR021858">
    <property type="entry name" value="Fun_TF"/>
</dbReference>
<evidence type="ECO:0000313" key="2">
    <source>
        <dbReference type="Proteomes" id="UP000813461"/>
    </source>
</evidence>
<keyword evidence="2" id="KW-1185">Reference proteome</keyword>
<dbReference type="PANTHER" id="PTHR47784:SF4">
    <property type="entry name" value="ZN(II)2CYS6 TRANSCRIPTION FACTOR (EUROFUNG)"/>
    <property type="match status" value="1"/>
</dbReference>
<dbReference type="GO" id="GO:0001228">
    <property type="term" value="F:DNA-binding transcription activator activity, RNA polymerase II-specific"/>
    <property type="evidence" value="ECO:0007669"/>
    <property type="project" value="TreeGrafter"/>
</dbReference>
<sequence length="340" mass="37741">MPSATVTPSSTEITTVDSGLHAVATISPDVALNVMQIRLIHHYTTVTAKTLAHDAKSEDVFATNLVHTSFSYPFLLHAVLALAALHLSRIEGPSSPLYAEYCLLSDRHHDAALSDFRATVADIDHTNWKAVLMFAGALYPLSCTAAINASGDLELSFVNFLSNLALTRRVRPMVTGFYEEMKQSELGLMIPDDIMRIDWKTTDAPIETELVQLRKFSEVIHHLYPPDIVDAYGYAIHILDLTFAVANSSPTPPSDALLKIWIHFVSDRYVELLTERQPGSLIILAHYAVLLHRSEHYWYLEGVAEQIIHIANALVPSESKFWLEWPSSQILGSPITPASS</sequence>
<evidence type="ECO:0008006" key="3">
    <source>
        <dbReference type="Google" id="ProtNLM"/>
    </source>
</evidence>
<dbReference type="PANTHER" id="PTHR47784">
    <property type="entry name" value="STEROL UPTAKE CONTROL PROTEIN 2"/>
    <property type="match status" value="1"/>
</dbReference>
<gene>
    <name evidence="1" type="ORF">FB567DRAFT_448893</name>
</gene>
<proteinExistence type="predicted"/>
<accession>A0A8K0VWE4</accession>
<comment type="caution">
    <text evidence="1">The sequence shown here is derived from an EMBL/GenBank/DDBJ whole genome shotgun (WGS) entry which is preliminary data.</text>
</comment>
<evidence type="ECO:0000313" key="1">
    <source>
        <dbReference type="EMBL" id="KAH7081000.1"/>
    </source>
</evidence>
<dbReference type="InterPro" id="IPR053157">
    <property type="entry name" value="Sterol_Uptake_Regulator"/>
</dbReference>
<dbReference type="AlphaFoldDB" id="A0A8K0VWE4"/>
<protein>
    <recommendedName>
        <fullName evidence="3">C6 zinc finger domain-containing protein</fullName>
    </recommendedName>
</protein>